<evidence type="ECO:0000313" key="24">
    <source>
        <dbReference type="EMBL" id="GEA59247.1"/>
    </source>
</evidence>
<keyword evidence="7 20" id="KW-0812">Transmembrane</keyword>
<dbReference type="RefSeq" id="WP_141268927.1">
    <property type="nucleotide sequence ID" value="NZ_BJLH01000002.1"/>
</dbReference>
<dbReference type="FunFam" id="1.10.287.130:FF:000002">
    <property type="entry name" value="Two-component osmosensing histidine kinase"/>
    <property type="match status" value="1"/>
</dbReference>
<dbReference type="InterPro" id="IPR011006">
    <property type="entry name" value="CheY-like_superfamily"/>
</dbReference>
<keyword evidence="5 18" id="KW-0597">Phosphoprotein</keyword>
<comment type="catalytic activity">
    <reaction evidence="1">
        <text>ATP + protein L-histidine = ADP + protein N-phospho-L-histidine.</text>
        <dbReference type="EC" id="2.7.13.3"/>
    </reaction>
</comment>
<dbReference type="PROSITE" id="PS50894">
    <property type="entry name" value="HPT"/>
    <property type="match status" value="1"/>
</dbReference>
<keyword evidence="11" id="KW-0067">ATP-binding</keyword>
<dbReference type="InterPro" id="IPR000014">
    <property type="entry name" value="PAS"/>
</dbReference>
<feature type="transmembrane region" description="Helical" evidence="20">
    <location>
        <begin position="87"/>
        <end position="107"/>
    </location>
</feature>
<dbReference type="Pfam" id="PF13426">
    <property type="entry name" value="PAS_9"/>
    <property type="match status" value="1"/>
</dbReference>
<evidence type="ECO:0000256" key="19">
    <source>
        <dbReference type="SAM" id="Coils"/>
    </source>
</evidence>
<dbReference type="Pfam" id="PF00072">
    <property type="entry name" value="Response_reg"/>
    <property type="match status" value="1"/>
</dbReference>
<evidence type="ECO:0000259" key="21">
    <source>
        <dbReference type="PROSITE" id="PS50109"/>
    </source>
</evidence>
<organism evidence="24 25">
    <name type="scientific">Vibrio comitans NBRC 102076</name>
    <dbReference type="NCBI Taxonomy" id="1219078"/>
    <lineage>
        <taxon>Bacteria</taxon>
        <taxon>Pseudomonadati</taxon>
        <taxon>Pseudomonadota</taxon>
        <taxon>Gammaproteobacteria</taxon>
        <taxon>Vibrionales</taxon>
        <taxon>Vibrionaceae</taxon>
        <taxon>Vibrio</taxon>
    </lineage>
</organism>
<evidence type="ECO:0000256" key="2">
    <source>
        <dbReference type="ARBA" id="ARBA00004651"/>
    </source>
</evidence>
<name>A0A4Y3IIQ7_9VIBR</name>
<dbReference type="CDD" id="cd17546">
    <property type="entry name" value="REC_hyHK_CKI1_RcsC-like"/>
    <property type="match status" value="1"/>
</dbReference>
<evidence type="ECO:0000256" key="17">
    <source>
        <dbReference type="PROSITE-ProRule" id="PRU00110"/>
    </source>
</evidence>
<keyword evidence="8" id="KW-0547">Nucleotide-binding</keyword>
<dbReference type="Gene3D" id="1.20.120.160">
    <property type="entry name" value="HPT domain"/>
    <property type="match status" value="1"/>
</dbReference>
<dbReference type="PRINTS" id="PR00344">
    <property type="entry name" value="BCTRLSENSOR"/>
</dbReference>
<evidence type="ECO:0000313" key="25">
    <source>
        <dbReference type="Proteomes" id="UP000318242"/>
    </source>
</evidence>
<keyword evidence="14 20" id="KW-0472">Membrane</keyword>
<evidence type="ECO:0000256" key="6">
    <source>
        <dbReference type="ARBA" id="ARBA00022679"/>
    </source>
</evidence>
<evidence type="ECO:0000256" key="10">
    <source>
        <dbReference type="ARBA" id="ARBA00022801"/>
    </source>
</evidence>
<evidence type="ECO:0000256" key="11">
    <source>
        <dbReference type="ARBA" id="ARBA00022840"/>
    </source>
</evidence>
<dbReference type="InterPro" id="IPR036890">
    <property type="entry name" value="HATPase_C_sf"/>
</dbReference>
<accession>A0A4Y3IIQ7</accession>
<dbReference type="InterPro" id="IPR036641">
    <property type="entry name" value="HPT_dom_sf"/>
</dbReference>
<protein>
    <recommendedName>
        <fullName evidence="16">Sensory/regulatory protein RpfC</fullName>
        <ecNumber evidence="3">2.7.13.3</ecNumber>
    </recommendedName>
</protein>
<gene>
    <name evidence="24" type="ORF">VCO01S_04400</name>
</gene>
<dbReference type="Gene3D" id="3.30.565.10">
    <property type="entry name" value="Histidine kinase-like ATPase, C-terminal domain"/>
    <property type="match status" value="1"/>
</dbReference>
<dbReference type="CDD" id="cd00082">
    <property type="entry name" value="HisKA"/>
    <property type="match status" value="1"/>
</dbReference>
<evidence type="ECO:0000256" key="5">
    <source>
        <dbReference type="ARBA" id="ARBA00022553"/>
    </source>
</evidence>
<dbReference type="EMBL" id="BJLH01000002">
    <property type="protein sequence ID" value="GEA59247.1"/>
    <property type="molecule type" value="Genomic_DNA"/>
</dbReference>
<feature type="domain" description="HPt" evidence="23">
    <location>
        <begin position="1110"/>
        <end position="1198"/>
    </location>
</feature>
<evidence type="ECO:0000256" key="12">
    <source>
        <dbReference type="ARBA" id="ARBA00022989"/>
    </source>
</evidence>
<evidence type="ECO:0000256" key="1">
    <source>
        <dbReference type="ARBA" id="ARBA00000085"/>
    </source>
</evidence>
<dbReference type="Gene3D" id="3.30.450.20">
    <property type="entry name" value="PAS domain"/>
    <property type="match status" value="1"/>
</dbReference>
<evidence type="ECO:0000259" key="22">
    <source>
        <dbReference type="PROSITE" id="PS50110"/>
    </source>
</evidence>
<evidence type="ECO:0000256" key="14">
    <source>
        <dbReference type="ARBA" id="ARBA00023136"/>
    </source>
</evidence>
<keyword evidence="25" id="KW-1185">Reference proteome</keyword>
<feature type="domain" description="Histidine kinase" evidence="21">
    <location>
        <begin position="592"/>
        <end position="813"/>
    </location>
</feature>
<dbReference type="GO" id="GO:0000155">
    <property type="term" value="F:phosphorelay sensor kinase activity"/>
    <property type="evidence" value="ECO:0007669"/>
    <property type="project" value="InterPro"/>
</dbReference>
<keyword evidence="13" id="KW-0902">Two-component regulatory system</keyword>
<evidence type="ECO:0000256" key="16">
    <source>
        <dbReference type="ARBA" id="ARBA00068150"/>
    </source>
</evidence>
<dbReference type="SUPFAM" id="SSF47226">
    <property type="entry name" value="Histidine-containing phosphotransfer domain, HPT domain"/>
    <property type="match status" value="1"/>
</dbReference>
<sequence length="1293" mass="144952">MKQKLGQALNRITTVFASLLITALLSTSLRANEVNDNLVSNTTINPMSQIGLGLLIIFMVLIVISILNHIFRKKHESFFGEERSKRLFSVLVLGLCASMIVGIAFVLQNERSNTLNSYHGRLDLAQDGIEVILQEWLGEKATNIKLLTDENFIVLAQLLDDISTLDFPADEKAEIILKSPIQKRLRRHVSSRINITSKTGFTLIGQNNLNLASTNDDYVGVKSSLETNSPSYLKRAWQGEVVLVPPVRSDESSLQVSDSAEVPSMFLLYPIKDENNNIFSIFSLTIDPTRGFTRNFRAAKIGQTGTVFGVDSKGFVITNSRSQSSIQNTDDILSKKVSPTLLETIRELKSDPEINDKNFEKDVTHLDQEMLTSVRWLPKYGFAIVAEITLKEVYSVFYTTRFVLIAFLLISVGLIISVSLFLLKVGTRSYEIMTKSNAELEEQIDARTQELNNKQQELLQILESSPIAVAIIQENQPAYTNPRALELFEISKEQIHHYDVSKIYNSSDDRAKVYEELIANGAVVDKEMQLRKQNGEQFTGRVSYYRTHFNDKEAVLFWAYDVSDMIELTTMLEQSREQEKQANQSKSQFLANMSHEIRTPMNAIIGMTHLALTRNQEPAVARYLQKVEQSSSTLLNLINDILDLSKIEAGKLELDNQPFSLRELLRRLADICTIKAVEKSIRLYFDIGFNVERYLVSDDTRLFQILLNLTGNAIKFTQTGSVIVKVQLLTDLENQQQLRFSVVDSGIGISNEQKSKLFQSFHQADASTTRNFGGTGLGLSISKQLVEKMGGSLELDSELGVGSTFYFDVTLDIDLSHKRQWQESVQKSSHYHLWIQKENSTSNQLIQSAFNELNANVSFFDSIQEIEDNIVDSERNTLLTVDKACSENIHDLKIFAKKLNLNVVVSTDQDTRVEEFLNAGWRCLANPSLPDEIYDAVFEMSSIIEPNREYKESKLVFNNARILLVEDNEINQELAIGLLEPFGIDIDVASNGQQAIEQAQSNEYQLVLMDIQMPIMDGYQATKILKQSGYPSPIVAMTANVMDEDIKRAKEAGFDDHIGKPINMDKLKSVLSRYLEGGTVADTSSKPSVSHSNAPEVFDATIGMGTVNGNQQLYIKLLSQFLDSGPEQLESIEQNLQVLDFPAIEITAHTVKGLAASLGMPNLSSTAAAIESELQSQAPNIDYLNQQSGLLKTQLSEASQQAKLYLESIHDCNDDLTPPKIIDVDNQLVNLLKAIEAYEFEAQEILESLLAASLNITTRQQLEAVKQAMTNFDYEGAAELLKNLIGEQSDHDR</sequence>
<feature type="modified residue" description="4-aspartylphosphate" evidence="18">
    <location>
        <position position="1010"/>
    </location>
</feature>
<dbReference type="InterPro" id="IPR003661">
    <property type="entry name" value="HisK_dim/P_dom"/>
</dbReference>
<dbReference type="Pfam" id="PF01627">
    <property type="entry name" value="Hpt"/>
    <property type="match status" value="1"/>
</dbReference>
<dbReference type="CDD" id="cd16922">
    <property type="entry name" value="HATPase_EvgS-ArcB-TorS-like"/>
    <property type="match status" value="1"/>
</dbReference>
<evidence type="ECO:0000259" key="23">
    <source>
        <dbReference type="PROSITE" id="PS50894"/>
    </source>
</evidence>
<dbReference type="CDD" id="cd00088">
    <property type="entry name" value="HPT"/>
    <property type="match status" value="1"/>
</dbReference>
<dbReference type="CDD" id="cd00130">
    <property type="entry name" value="PAS"/>
    <property type="match status" value="1"/>
</dbReference>
<keyword evidence="19" id="KW-0175">Coiled coil</keyword>
<dbReference type="InterPro" id="IPR001789">
    <property type="entry name" value="Sig_transdc_resp-reg_receiver"/>
</dbReference>
<dbReference type="PANTHER" id="PTHR45339">
    <property type="entry name" value="HYBRID SIGNAL TRANSDUCTION HISTIDINE KINASE J"/>
    <property type="match status" value="1"/>
</dbReference>
<keyword evidence="4" id="KW-1003">Cell membrane</keyword>
<dbReference type="SUPFAM" id="SSF55785">
    <property type="entry name" value="PYP-like sensor domain (PAS domain)"/>
    <property type="match status" value="1"/>
</dbReference>
<feature type="domain" description="Response regulatory" evidence="22">
    <location>
        <begin position="961"/>
        <end position="1075"/>
    </location>
</feature>
<keyword evidence="9" id="KW-0418">Kinase</keyword>
<reference evidence="24 25" key="1">
    <citation type="submission" date="2019-06" db="EMBL/GenBank/DDBJ databases">
        <title>Whole genome shotgun sequence of Vibrio comitans NBRC 102076.</title>
        <authorList>
            <person name="Hosoyama A."/>
            <person name="Uohara A."/>
            <person name="Ohji S."/>
            <person name="Ichikawa N."/>
        </authorList>
    </citation>
    <scope>NUCLEOTIDE SEQUENCE [LARGE SCALE GENOMIC DNA]</scope>
    <source>
        <strain evidence="24 25">NBRC 102076</strain>
    </source>
</reference>
<dbReference type="SMART" id="SM00387">
    <property type="entry name" value="HATPase_c"/>
    <property type="match status" value="1"/>
</dbReference>
<keyword evidence="6" id="KW-0808">Transferase</keyword>
<evidence type="ECO:0000256" key="9">
    <source>
        <dbReference type="ARBA" id="ARBA00022777"/>
    </source>
</evidence>
<keyword evidence="10" id="KW-0378">Hydrolase</keyword>
<feature type="transmembrane region" description="Helical" evidence="20">
    <location>
        <begin position="47"/>
        <end position="67"/>
    </location>
</feature>
<dbReference type="SUPFAM" id="SSF55874">
    <property type="entry name" value="ATPase domain of HSP90 chaperone/DNA topoisomerase II/histidine kinase"/>
    <property type="match status" value="1"/>
</dbReference>
<dbReference type="EC" id="2.7.13.3" evidence="3"/>
<evidence type="ECO:0000256" key="7">
    <source>
        <dbReference type="ARBA" id="ARBA00022692"/>
    </source>
</evidence>
<dbReference type="PANTHER" id="PTHR45339:SF1">
    <property type="entry name" value="HYBRID SIGNAL TRANSDUCTION HISTIDINE KINASE J"/>
    <property type="match status" value="1"/>
</dbReference>
<evidence type="ECO:0000256" key="15">
    <source>
        <dbReference type="ARBA" id="ARBA00064003"/>
    </source>
</evidence>
<dbReference type="Gene3D" id="3.40.50.2300">
    <property type="match status" value="1"/>
</dbReference>
<evidence type="ECO:0000256" key="8">
    <source>
        <dbReference type="ARBA" id="ARBA00022741"/>
    </source>
</evidence>
<dbReference type="Pfam" id="PF02518">
    <property type="entry name" value="HATPase_c"/>
    <property type="match status" value="1"/>
</dbReference>
<dbReference type="Gene3D" id="1.10.287.130">
    <property type="match status" value="1"/>
</dbReference>
<evidence type="ECO:0000256" key="18">
    <source>
        <dbReference type="PROSITE-ProRule" id="PRU00169"/>
    </source>
</evidence>
<dbReference type="SMART" id="SM00388">
    <property type="entry name" value="HisKA"/>
    <property type="match status" value="1"/>
</dbReference>
<dbReference type="SUPFAM" id="SSF52172">
    <property type="entry name" value="CheY-like"/>
    <property type="match status" value="1"/>
</dbReference>
<dbReference type="InterPro" id="IPR008207">
    <property type="entry name" value="Sig_transdc_His_kin_Hpt_dom"/>
</dbReference>
<comment type="subcellular location">
    <subcellularLocation>
        <location evidence="2">Cell membrane</location>
        <topology evidence="2">Multi-pass membrane protein</topology>
    </subcellularLocation>
</comment>
<dbReference type="OrthoDB" id="9810730at2"/>
<dbReference type="GO" id="GO:0016787">
    <property type="term" value="F:hydrolase activity"/>
    <property type="evidence" value="ECO:0007669"/>
    <property type="project" value="UniProtKB-KW"/>
</dbReference>
<dbReference type="SMART" id="SM00073">
    <property type="entry name" value="HPT"/>
    <property type="match status" value="1"/>
</dbReference>
<dbReference type="InterPro" id="IPR035965">
    <property type="entry name" value="PAS-like_dom_sf"/>
</dbReference>
<dbReference type="PROSITE" id="PS50109">
    <property type="entry name" value="HIS_KIN"/>
    <property type="match status" value="1"/>
</dbReference>
<dbReference type="InterPro" id="IPR005467">
    <property type="entry name" value="His_kinase_dom"/>
</dbReference>
<comment type="subunit">
    <text evidence="15">At low DSF concentrations, interacts with RpfF.</text>
</comment>
<evidence type="ECO:0000256" key="3">
    <source>
        <dbReference type="ARBA" id="ARBA00012438"/>
    </source>
</evidence>
<dbReference type="SMART" id="SM00448">
    <property type="entry name" value="REC"/>
    <property type="match status" value="1"/>
</dbReference>
<dbReference type="CDD" id="cd18774">
    <property type="entry name" value="PDC2_HK_sensor"/>
    <property type="match status" value="1"/>
</dbReference>
<proteinExistence type="predicted"/>
<dbReference type="PROSITE" id="PS50110">
    <property type="entry name" value="RESPONSE_REGULATORY"/>
    <property type="match status" value="1"/>
</dbReference>
<feature type="transmembrane region" description="Helical" evidence="20">
    <location>
        <begin position="402"/>
        <end position="423"/>
    </location>
</feature>
<evidence type="ECO:0000256" key="13">
    <source>
        <dbReference type="ARBA" id="ARBA00023012"/>
    </source>
</evidence>
<dbReference type="InterPro" id="IPR036097">
    <property type="entry name" value="HisK_dim/P_sf"/>
</dbReference>
<evidence type="ECO:0000256" key="20">
    <source>
        <dbReference type="SAM" id="Phobius"/>
    </source>
</evidence>
<keyword evidence="12 20" id="KW-1133">Transmembrane helix</keyword>
<dbReference type="FunFam" id="3.30.565.10:FF:000010">
    <property type="entry name" value="Sensor histidine kinase RcsC"/>
    <property type="match status" value="1"/>
</dbReference>
<dbReference type="InterPro" id="IPR004358">
    <property type="entry name" value="Sig_transdc_His_kin-like_C"/>
</dbReference>
<dbReference type="SUPFAM" id="SSF47384">
    <property type="entry name" value="Homodimeric domain of signal transducing histidine kinase"/>
    <property type="match status" value="1"/>
</dbReference>
<dbReference type="InterPro" id="IPR003594">
    <property type="entry name" value="HATPase_dom"/>
</dbReference>
<dbReference type="GO" id="GO:0005886">
    <property type="term" value="C:plasma membrane"/>
    <property type="evidence" value="ECO:0007669"/>
    <property type="project" value="UniProtKB-SubCell"/>
</dbReference>
<evidence type="ECO:0000256" key="4">
    <source>
        <dbReference type="ARBA" id="ARBA00022475"/>
    </source>
</evidence>
<dbReference type="Pfam" id="PF00512">
    <property type="entry name" value="HisKA"/>
    <property type="match status" value="1"/>
</dbReference>
<comment type="caution">
    <text evidence="24">The sequence shown here is derived from an EMBL/GenBank/DDBJ whole genome shotgun (WGS) entry which is preliminary data.</text>
</comment>
<feature type="coiled-coil region" evidence="19">
    <location>
        <begin position="430"/>
        <end position="457"/>
    </location>
</feature>
<feature type="modified residue" description="Phosphohistidine" evidence="17">
    <location>
        <position position="1149"/>
    </location>
</feature>
<dbReference type="Proteomes" id="UP000318242">
    <property type="component" value="Unassembled WGS sequence"/>
</dbReference>
<dbReference type="GO" id="GO:0005524">
    <property type="term" value="F:ATP binding"/>
    <property type="evidence" value="ECO:0007669"/>
    <property type="project" value="UniProtKB-KW"/>
</dbReference>